<sequence length="164" mass="18515">MADLRNNEVSVTPLEEVKNKWSKLRNCFTNALKRRRKKSGQTAAKAVPWKFEKQMGFLLPYVEGRSTVTNLSKSNDGDSTQDFEYQFSEESAVSLPPTIRSPTPGTSPLRPSIARASTQNSSASFTTRRIDKNDNDNNVLKEMVNVPTEKKTQEMRQKRAVSDT</sequence>
<dbReference type="AlphaFoldDB" id="A0A821WIQ8"/>
<proteinExistence type="predicted"/>
<feature type="compositionally biased region" description="Basic and acidic residues" evidence="1">
    <location>
        <begin position="148"/>
        <end position="164"/>
    </location>
</feature>
<dbReference type="GO" id="GO:0006357">
    <property type="term" value="P:regulation of transcription by RNA polymerase II"/>
    <property type="evidence" value="ECO:0007669"/>
    <property type="project" value="TreeGrafter"/>
</dbReference>
<accession>A0A821WIQ8</accession>
<dbReference type="InterPro" id="IPR006578">
    <property type="entry name" value="MADF-dom"/>
</dbReference>
<feature type="domain" description="MADF" evidence="2">
    <location>
        <begin position="11"/>
        <end position="58"/>
    </location>
</feature>
<gene>
    <name evidence="3" type="ORF">PMACD_LOCUS13553</name>
</gene>
<dbReference type="OrthoDB" id="6081971at2759"/>
<dbReference type="InterPro" id="IPR039353">
    <property type="entry name" value="TF_Adf1"/>
</dbReference>
<evidence type="ECO:0000313" key="3">
    <source>
        <dbReference type="EMBL" id="CAF4927316.1"/>
    </source>
</evidence>
<keyword evidence="4" id="KW-1185">Reference proteome</keyword>
<reference evidence="3" key="1">
    <citation type="submission" date="2021-02" db="EMBL/GenBank/DDBJ databases">
        <authorList>
            <person name="Steward A R."/>
        </authorList>
    </citation>
    <scope>NUCLEOTIDE SEQUENCE</scope>
</reference>
<dbReference type="PANTHER" id="PTHR12243:SF67">
    <property type="entry name" value="COREPRESSOR OF PANGOLIN, ISOFORM A-RELATED"/>
    <property type="match status" value="1"/>
</dbReference>
<comment type="caution">
    <text evidence="3">The sequence shown here is derived from an EMBL/GenBank/DDBJ whole genome shotgun (WGS) entry which is preliminary data.</text>
</comment>
<dbReference type="GO" id="GO:0005634">
    <property type="term" value="C:nucleus"/>
    <property type="evidence" value="ECO:0007669"/>
    <property type="project" value="TreeGrafter"/>
</dbReference>
<dbReference type="EMBL" id="CAJOBZ010000061">
    <property type="protein sequence ID" value="CAF4927316.1"/>
    <property type="molecule type" value="Genomic_DNA"/>
</dbReference>
<dbReference type="PANTHER" id="PTHR12243">
    <property type="entry name" value="MADF DOMAIN TRANSCRIPTION FACTOR"/>
    <property type="match status" value="1"/>
</dbReference>
<evidence type="ECO:0000256" key="1">
    <source>
        <dbReference type="SAM" id="MobiDB-lite"/>
    </source>
</evidence>
<dbReference type="Pfam" id="PF10545">
    <property type="entry name" value="MADF_DNA_bdg"/>
    <property type="match status" value="1"/>
</dbReference>
<feature type="compositionally biased region" description="Polar residues" evidence="1">
    <location>
        <begin position="115"/>
        <end position="127"/>
    </location>
</feature>
<dbReference type="Proteomes" id="UP000663880">
    <property type="component" value="Unassembled WGS sequence"/>
</dbReference>
<organism evidence="3 4">
    <name type="scientific">Pieris macdunnoughi</name>
    <dbReference type="NCBI Taxonomy" id="345717"/>
    <lineage>
        <taxon>Eukaryota</taxon>
        <taxon>Metazoa</taxon>
        <taxon>Ecdysozoa</taxon>
        <taxon>Arthropoda</taxon>
        <taxon>Hexapoda</taxon>
        <taxon>Insecta</taxon>
        <taxon>Pterygota</taxon>
        <taxon>Neoptera</taxon>
        <taxon>Endopterygota</taxon>
        <taxon>Lepidoptera</taxon>
        <taxon>Glossata</taxon>
        <taxon>Ditrysia</taxon>
        <taxon>Papilionoidea</taxon>
        <taxon>Pieridae</taxon>
        <taxon>Pierinae</taxon>
        <taxon>Pieris</taxon>
    </lineage>
</organism>
<protein>
    <recommendedName>
        <fullName evidence="2">MADF domain-containing protein</fullName>
    </recommendedName>
</protein>
<name>A0A821WIQ8_9NEOP</name>
<feature type="region of interest" description="Disordered" evidence="1">
    <location>
        <begin position="87"/>
        <end position="164"/>
    </location>
</feature>
<evidence type="ECO:0000259" key="2">
    <source>
        <dbReference type="Pfam" id="PF10545"/>
    </source>
</evidence>
<dbReference type="GO" id="GO:0005667">
    <property type="term" value="C:transcription regulator complex"/>
    <property type="evidence" value="ECO:0007669"/>
    <property type="project" value="TreeGrafter"/>
</dbReference>
<evidence type="ECO:0000313" key="4">
    <source>
        <dbReference type="Proteomes" id="UP000663880"/>
    </source>
</evidence>